<sequence>MKNLSIKLKLIVSFITISLLIISLAAYSIYGLSKSSNGFDKYKNMANNTNLASSIQENMLMVRMEVKSFISKNENFNLNRFEQYYEKTKDFEKQLKSSIKNSQQKKLEDTLSQLLEVYKVNFYELNDYRNQNNKIVENNLTINGKKIEQLLNEIMVSSDKQNNINASLKTAKAIRTLLLGRFYTLKFITSNKKEHNYEVIKKFDILRAQIDKIKPTLYSNTNIEKLNSAIKLINIYKKGVDKLVFIINNENTLIKELRTIGPKIAKITADIKLLIKEEQKYVESEVENINESLTLTIEILSAIVLFIILLLGAYIPKDINTQIHEFQEGLLNFFRYLNKETNEVKQLTNNSNNEFGIMSKVVNENINITKKSIEEDRAIINETVAVLNEFQQGDLCQRISTNITNPALNELKDVLNNMGQNLENNIDNILDVLEEFSKYNYLKKVNTNGIKKHLERLATGVNNLGLSITQMLLENKANGLTLSESSNILLQNVDTLNTSSNEAATSLEETAAAIEQITGNIKLTTNKISEIHTLTKDVSSSAQSGEDLAIKTTSSMEDINEQVSSINEAITVIDQIAFQTNILSLNAAVEAATAGEAGKGFAVVAQEVRNLASRSAQAAKEIKELVENATLKTNEGKNIANEMIEGYKHLKEDINKTSLLISDVSSAAKEQESGIIQINDAINNLDQQTQQNALIATQTQEVALNTSEIAKKVVENANEKEFEGKDSVKAKQLHVDIKKEKATKEEKAPLEFKSSFKNDDSWESF</sequence>
<proteinExistence type="inferred from homology"/>
<dbReference type="InterPro" id="IPR051310">
    <property type="entry name" value="MCP_chemotaxis"/>
</dbReference>
<dbReference type="PANTHER" id="PTHR43531:SF11">
    <property type="entry name" value="METHYL-ACCEPTING CHEMOTAXIS PROTEIN 3"/>
    <property type="match status" value="1"/>
</dbReference>
<keyword evidence="3" id="KW-0807">Transducer</keyword>
<evidence type="ECO:0000259" key="6">
    <source>
        <dbReference type="PROSITE" id="PS50111"/>
    </source>
</evidence>
<dbReference type="PROSITE" id="PS50111">
    <property type="entry name" value="CHEMOTAXIS_TRANSDUC_2"/>
    <property type="match status" value="1"/>
</dbReference>
<evidence type="ECO:0000256" key="1">
    <source>
        <dbReference type="ARBA" id="ARBA00022500"/>
    </source>
</evidence>
<dbReference type="PRINTS" id="PR00260">
    <property type="entry name" value="CHEMTRNSDUCR"/>
</dbReference>
<dbReference type="EMBL" id="PTIW01000001">
    <property type="protein sequence ID" value="PPK62857.1"/>
    <property type="molecule type" value="Genomic_DNA"/>
</dbReference>
<dbReference type="Pfam" id="PF00015">
    <property type="entry name" value="MCPsignal"/>
    <property type="match status" value="1"/>
</dbReference>
<dbReference type="GO" id="GO:0007165">
    <property type="term" value="P:signal transduction"/>
    <property type="evidence" value="ECO:0007669"/>
    <property type="project" value="UniProtKB-KW"/>
</dbReference>
<name>A0AB37A118_9BACT</name>
<dbReference type="InterPro" id="IPR004089">
    <property type="entry name" value="MCPsignal_dom"/>
</dbReference>
<gene>
    <name evidence="8" type="ORF">B0F89_10155</name>
</gene>
<protein>
    <submittedName>
        <fullName evidence="8">Methyl-accepting chemotaxis protein</fullName>
    </submittedName>
</protein>
<keyword evidence="5" id="KW-0812">Transmembrane</keyword>
<evidence type="ECO:0000259" key="7">
    <source>
        <dbReference type="PROSITE" id="PS51753"/>
    </source>
</evidence>
<dbReference type="PANTHER" id="PTHR43531">
    <property type="entry name" value="PROTEIN ICFG"/>
    <property type="match status" value="1"/>
</dbReference>
<evidence type="ECO:0000256" key="2">
    <source>
        <dbReference type="ARBA" id="ARBA00029447"/>
    </source>
</evidence>
<dbReference type="SMART" id="SM01358">
    <property type="entry name" value="HBM"/>
    <property type="match status" value="1"/>
</dbReference>
<organism evidence="8 9">
    <name type="scientific">Malaciobacter marinus</name>
    <dbReference type="NCBI Taxonomy" id="505249"/>
    <lineage>
        <taxon>Bacteria</taxon>
        <taxon>Pseudomonadati</taxon>
        <taxon>Campylobacterota</taxon>
        <taxon>Epsilonproteobacteria</taxon>
        <taxon>Campylobacterales</taxon>
        <taxon>Arcobacteraceae</taxon>
        <taxon>Malaciobacter</taxon>
    </lineage>
</organism>
<dbReference type="CDD" id="cd11386">
    <property type="entry name" value="MCP_signal"/>
    <property type="match status" value="1"/>
</dbReference>
<feature type="domain" description="Methyl-accepting transducer" evidence="6">
    <location>
        <begin position="478"/>
        <end position="707"/>
    </location>
</feature>
<dbReference type="InterPro" id="IPR032255">
    <property type="entry name" value="HBM"/>
</dbReference>
<evidence type="ECO:0000313" key="8">
    <source>
        <dbReference type="EMBL" id="PPK62857.1"/>
    </source>
</evidence>
<keyword evidence="1" id="KW-0145">Chemotaxis</keyword>
<dbReference type="InterPro" id="IPR004090">
    <property type="entry name" value="Chemotax_Me-accpt_rcpt"/>
</dbReference>
<evidence type="ECO:0000256" key="5">
    <source>
        <dbReference type="SAM" id="Phobius"/>
    </source>
</evidence>
<dbReference type="AlphaFoldDB" id="A0AB37A118"/>
<evidence type="ECO:0000256" key="4">
    <source>
        <dbReference type="SAM" id="MobiDB-lite"/>
    </source>
</evidence>
<keyword evidence="5" id="KW-1133">Transmembrane helix</keyword>
<feature type="region of interest" description="Disordered" evidence="4">
    <location>
        <begin position="740"/>
        <end position="765"/>
    </location>
</feature>
<dbReference type="SMART" id="SM00283">
    <property type="entry name" value="MA"/>
    <property type="match status" value="1"/>
</dbReference>
<comment type="caution">
    <text evidence="8">The sequence shown here is derived from an EMBL/GenBank/DDBJ whole genome shotgun (WGS) entry which is preliminary data.</text>
</comment>
<dbReference type="RefSeq" id="WP_104411557.1">
    <property type="nucleotide sequence ID" value="NZ_PTIW01000001.1"/>
</dbReference>
<accession>A0AB37A118</accession>
<dbReference type="Proteomes" id="UP000239861">
    <property type="component" value="Unassembled WGS sequence"/>
</dbReference>
<dbReference type="SUPFAM" id="SSF58104">
    <property type="entry name" value="Methyl-accepting chemotaxis protein (MCP) signaling domain"/>
    <property type="match status" value="1"/>
</dbReference>
<dbReference type="GO" id="GO:0006935">
    <property type="term" value="P:chemotaxis"/>
    <property type="evidence" value="ECO:0007669"/>
    <property type="project" value="UniProtKB-KW"/>
</dbReference>
<dbReference type="GO" id="GO:0005886">
    <property type="term" value="C:plasma membrane"/>
    <property type="evidence" value="ECO:0007669"/>
    <property type="project" value="TreeGrafter"/>
</dbReference>
<comment type="similarity">
    <text evidence="2">Belongs to the methyl-accepting chemotaxis (MCP) protein family.</text>
</comment>
<keyword evidence="5" id="KW-0472">Membrane</keyword>
<evidence type="ECO:0000313" key="9">
    <source>
        <dbReference type="Proteomes" id="UP000239861"/>
    </source>
</evidence>
<feature type="transmembrane region" description="Helical" evidence="5">
    <location>
        <begin position="293"/>
        <end position="315"/>
    </location>
</feature>
<feature type="domain" description="HBM" evidence="7">
    <location>
        <begin position="44"/>
        <end position="283"/>
    </location>
</feature>
<reference evidence="8 9" key="1">
    <citation type="submission" date="2018-02" db="EMBL/GenBank/DDBJ databases">
        <title>Subsurface microbial communities from deep shales in Ohio and West Virginia, USA.</title>
        <authorList>
            <person name="Wrighton K."/>
        </authorList>
    </citation>
    <scope>NUCLEOTIDE SEQUENCE [LARGE SCALE GENOMIC DNA]</scope>
    <source>
        <strain evidence="8 9">MARC-MIP3H16</strain>
    </source>
</reference>
<dbReference type="GO" id="GO:0004888">
    <property type="term" value="F:transmembrane signaling receptor activity"/>
    <property type="evidence" value="ECO:0007669"/>
    <property type="project" value="InterPro"/>
</dbReference>
<dbReference type="PROSITE" id="PS51753">
    <property type="entry name" value="HBM"/>
    <property type="match status" value="1"/>
</dbReference>
<evidence type="ECO:0000256" key="3">
    <source>
        <dbReference type="PROSITE-ProRule" id="PRU00284"/>
    </source>
</evidence>
<dbReference type="Gene3D" id="1.10.287.950">
    <property type="entry name" value="Methyl-accepting chemotaxis protein"/>
    <property type="match status" value="1"/>
</dbReference>